<organism evidence="3 4">
    <name type="scientific">Striga asiatica</name>
    <name type="common">Asiatic witchweed</name>
    <name type="synonym">Buchnera asiatica</name>
    <dbReference type="NCBI Taxonomy" id="4170"/>
    <lineage>
        <taxon>Eukaryota</taxon>
        <taxon>Viridiplantae</taxon>
        <taxon>Streptophyta</taxon>
        <taxon>Embryophyta</taxon>
        <taxon>Tracheophyta</taxon>
        <taxon>Spermatophyta</taxon>
        <taxon>Magnoliopsida</taxon>
        <taxon>eudicotyledons</taxon>
        <taxon>Gunneridae</taxon>
        <taxon>Pentapetalae</taxon>
        <taxon>asterids</taxon>
        <taxon>lamiids</taxon>
        <taxon>Lamiales</taxon>
        <taxon>Orobanchaceae</taxon>
        <taxon>Buchnereae</taxon>
        <taxon>Striga</taxon>
    </lineage>
</organism>
<reference evidence="4" key="1">
    <citation type="journal article" date="2019" name="Curr. Biol.">
        <title>Genome Sequence of Striga asiatica Provides Insight into the Evolution of Plant Parasitism.</title>
        <authorList>
            <person name="Yoshida S."/>
            <person name="Kim S."/>
            <person name="Wafula E.K."/>
            <person name="Tanskanen J."/>
            <person name="Kim Y.M."/>
            <person name="Honaas L."/>
            <person name="Yang Z."/>
            <person name="Spallek T."/>
            <person name="Conn C.E."/>
            <person name="Ichihashi Y."/>
            <person name="Cheong K."/>
            <person name="Cui S."/>
            <person name="Der J.P."/>
            <person name="Gundlach H."/>
            <person name="Jiao Y."/>
            <person name="Hori C."/>
            <person name="Ishida J.K."/>
            <person name="Kasahara H."/>
            <person name="Kiba T."/>
            <person name="Kim M.S."/>
            <person name="Koo N."/>
            <person name="Laohavisit A."/>
            <person name="Lee Y.H."/>
            <person name="Lumba S."/>
            <person name="McCourt P."/>
            <person name="Mortimer J.C."/>
            <person name="Mutuku J.M."/>
            <person name="Nomura T."/>
            <person name="Sasaki-Sekimoto Y."/>
            <person name="Seto Y."/>
            <person name="Wang Y."/>
            <person name="Wakatake T."/>
            <person name="Sakakibara H."/>
            <person name="Demura T."/>
            <person name="Yamaguchi S."/>
            <person name="Yoneyama K."/>
            <person name="Manabe R.I."/>
            <person name="Nelson D.C."/>
            <person name="Schulman A.H."/>
            <person name="Timko M.P."/>
            <person name="dePamphilis C.W."/>
            <person name="Choi D."/>
            <person name="Shirasu K."/>
        </authorList>
    </citation>
    <scope>NUCLEOTIDE SEQUENCE [LARGE SCALE GENOMIC DNA]</scope>
    <source>
        <strain evidence="4">cv. UVA1</strain>
    </source>
</reference>
<keyword evidence="2" id="KW-0472">Membrane</keyword>
<keyword evidence="4" id="KW-1185">Reference proteome</keyword>
<proteinExistence type="predicted"/>
<dbReference type="OrthoDB" id="1394818at2759"/>
<dbReference type="EMBL" id="BKCP01005405">
    <property type="protein sequence ID" value="GER37653.1"/>
    <property type="molecule type" value="Genomic_DNA"/>
</dbReference>
<comment type="caution">
    <text evidence="3">The sequence shown here is derived from an EMBL/GenBank/DDBJ whole genome shotgun (WGS) entry which is preliminary data.</text>
</comment>
<sequence length="115" mass="13033">MAPKVDKKPAENKLVEEKKTTVAEKAHRKQDKIVVDRRAAEIELDARQRSRLTAMVFAEKAHINDNNLHGPVPRPLAGMSSLKVFSQNAANAFLMLCVIYLVLLEMFQITNYMLL</sequence>
<keyword evidence="2" id="KW-0812">Transmembrane</keyword>
<feature type="transmembrane region" description="Helical" evidence="2">
    <location>
        <begin position="89"/>
        <end position="109"/>
    </location>
</feature>
<keyword evidence="2" id="KW-1133">Transmembrane helix</keyword>
<evidence type="ECO:0000313" key="3">
    <source>
        <dbReference type="EMBL" id="GER37653.1"/>
    </source>
</evidence>
<keyword evidence="3" id="KW-0808">Transferase</keyword>
<feature type="region of interest" description="Disordered" evidence="1">
    <location>
        <begin position="1"/>
        <end position="27"/>
    </location>
</feature>
<dbReference type="GO" id="GO:0016301">
    <property type="term" value="F:kinase activity"/>
    <property type="evidence" value="ECO:0007669"/>
    <property type="project" value="UniProtKB-KW"/>
</dbReference>
<protein>
    <submittedName>
        <fullName evidence="3">Leucine-rich repeat receptor-like protein kinase family protein</fullName>
    </submittedName>
</protein>
<evidence type="ECO:0000256" key="1">
    <source>
        <dbReference type="SAM" id="MobiDB-lite"/>
    </source>
</evidence>
<keyword evidence="3" id="KW-0675">Receptor</keyword>
<dbReference type="AlphaFoldDB" id="A0A5A7PXQ0"/>
<accession>A0A5A7PXQ0</accession>
<evidence type="ECO:0000256" key="2">
    <source>
        <dbReference type="SAM" id="Phobius"/>
    </source>
</evidence>
<keyword evidence="3" id="KW-0418">Kinase</keyword>
<evidence type="ECO:0000313" key="4">
    <source>
        <dbReference type="Proteomes" id="UP000325081"/>
    </source>
</evidence>
<name>A0A5A7PXQ0_STRAF</name>
<dbReference type="Proteomes" id="UP000325081">
    <property type="component" value="Unassembled WGS sequence"/>
</dbReference>
<gene>
    <name evidence="3" type="ORF">STAS_14091</name>
</gene>